<evidence type="ECO:0000259" key="13">
    <source>
        <dbReference type="PROSITE" id="PS50885"/>
    </source>
</evidence>
<gene>
    <name evidence="14" type="ORF">HNR19_000786</name>
</gene>
<dbReference type="Pfam" id="PF00672">
    <property type="entry name" value="HAMP"/>
    <property type="match status" value="1"/>
</dbReference>
<dbReference type="InterPro" id="IPR003660">
    <property type="entry name" value="HAMP_dom"/>
</dbReference>
<dbReference type="Gene3D" id="3.30.565.10">
    <property type="entry name" value="Histidine kinase-like ATPase, C-terminal domain"/>
    <property type="match status" value="1"/>
</dbReference>
<dbReference type="InterPro" id="IPR050428">
    <property type="entry name" value="TCS_sensor_his_kinase"/>
</dbReference>
<keyword evidence="8 11" id="KW-1133">Transmembrane helix</keyword>
<dbReference type="InterPro" id="IPR003661">
    <property type="entry name" value="HisK_dim/P_dom"/>
</dbReference>
<dbReference type="PANTHER" id="PTHR45436:SF5">
    <property type="entry name" value="SENSOR HISTIDINE KINASE TRCS"/>
    <property type="match status" value="1"/>
</dbReference>
<dbReference type="InterPro" id="IPR005467">
    <property type="entry name" value="His_kinase_dom"/>
</dbReference>
<comment type="catalytic activity">
    <reaction evidence="1">
        <text>ATP + protein L-histidine = ADP + protein N-phospho-L-histidine.</text>
        <dbReference type="EC" id="2.7.13.3"/>
    </reaction>
</comment>
<feature type="domain" description="Histidine kinase" evidence="12">
    <location>
        <begin position="267"/>
        <end position="475"/>
    </location>
</feature>
<dbReference type="CDD" id="cd00075">
    <property type="entry name" value="HATPase"/>
    <property type="match status" value="1"/>
</dbReference>
<dbReference type="RefSeq" id="WP_179666724.1">
    <property type="nucleotide sequence ID" value="NZ_JACCFP010000001.1"/>
</dbReference>
<keyword evidence="6 11" id="KW-0812">Transmembrane</keyword>
<dbReference type="PROSITE" id="PS50109">
    <property type="entry name" value="HIS_KIN"/>
    <property type="match status" value="1"/>
</dbReference>
<dbReference type="EMBL" id="JACCFP010000001">
    <property type="protein sequence ID" value="NYJ00088.1"/>
    <property type="molecule type" value="Genomic_DNA"/>
</dbReference>
<comment type="subcellular location">
    <subcellularLocation>
        <location evidence="2">Cell membrane</location>
    </subcellularLocation>
</comment>
<evidence type="ECO:0000259" key="12">
    <source>
        <dbReference type="PROSITE" id="PS50109"/>
    </source>
</evidence>
<dbReference type="GO" id="GO:0000155">
    <property type="term" value="F:phosphorelay sensor kinase activity"/>
    <property type="evidence" value="ECO:0007669"/>
    <property type="project" value="InterPro"/>
</dbReference>
<evidence type="ECO:0000256" key="9">
    <source>
        <dbReference type="ARBA" id="ARBA00023012"/>
    </source>
</evidence>
<keyword evidence="15" id="KW-1185">Reference proteome</keyword>
<proteinExistence type="predicted"/>
<dbReference type="SMART" id="SM00304">
    <property type="entry name" value="HAMP"/>
    <property type="match status" value="1"/>
</dbReference>
<evidence type="ECO:0000313" key="15">
    <source>
        <dbReference type="Proteomes" id="UP000530424"/>
    </source>
</evidence>
<evidence type="ECO:0000256" key="1">
    <source>
        <dbReference type="ARBA" id="ARBA00000085"/>
    </source>
</evidence>
<dbReference type="Pfam" id="PF00512">
    <property type="entry name" value="HisKA"/>
    <property type="match status" value="1"/>
</dbReference>
<evidence type="ECO:0000256" key="10">
    <source>
        <dbReference type="ARBA" id="ARBA00023136"/>
    </source>
</evidence>
<dbReference type="SMART" id="SM00387">
    <property type="entry name" value="HATPase_c"/>
    <property type="match status" value="1"/>
</dbReference>
<dbReference type="InterPro" id="IPR004358">
    <property type="entry name" value="Sig_transdc_His_kin-like_C"/>
</dbReference>
<reference evidence="14 15" key="1">
    <citation type="submission" date="2020-07" db="EMBL/GenBank/DDBJ databases">
        <title>Sequencing the genomes of 1000 actinobacteria strains.</title>
        <authorList>
            <person name="Klenk H.-P."/>
        </authorList>
    </citation>
    <scope>NUCLEOTIDE SEQUENCE [LARGE SCALE GENOMIC DNA]</scope>
    <source>
        <strain evidence="14 15">DSM 103833</strain>
    </source>
</reference>
<dbReference type="PRINTS" id="PR00344">
    <property type="entry name" value="BCTRLSENSOR"/>
</dbReference>
<dbReference type="InterPro" id="IPR036097">
    <property type="entry name" value="HisK_dim/P_sf"/>
</dbReference>
<evidence type="ECO:0000256" key="3">
    <source>
        <dbReference type="ARBA" id="ARBA00012438"/>
    </source>
</evidence>
<dbReference type="Pfam" id="PF02518">
    <property type="entry name" value="HATPase_c"/>
    <property type="match status" value="1"/>
</dbReference>
<dbReference type="Gene3D" id="1.10.287.130">
    <property type="match status" value="1"/>
</dbReference>
<keyword evidence="9" id="KW-0902">Two-component regulatory system</keyword>
<dbReference type="EC" id="2.7.13.3" evidence="3"/>
<dbReference type="CDD" id="cd06225">
    <property type="entry name" value="HAMP"/>
    <property type="match status" value="1"/>
</dbReference>
<dbReference type="GO" id="GO:0005886">
    <property type="term" value="C:plasma membrane"/>
    <property type="evidence" value="ECO:0007669"/>
    <property type="project" value="UniProtKB-SubCell"/>
</dbReference>
<dbReference type="SUPFAM" id="SSF47384">
    <property type="entry name" value="Homodimeric domain of signal transducing histidine kinase"/>
    <property type="match status" value="1"/>
</dbReference>
<evidence type="ECO:0000256" key="7">
    <source>
        <dbReference type="ARBA" id="ARBA00022777"/>
    </source>
</evidence>
<organism evidence="14 15">
    <name type="scientific">Nocardioides thalensis</name>
    <dbReference type="NCBI Taxonomy" id="1914755"/>
    <lineage>
        <taxon>Bacteria</taxon>
        <taxon>Bacillati</taxon>
        <taxon>Actinomycetota</taxon>
        <taxon>Actinomycetes</taxon>
        <taxon>Propionibacteriales</taxon>
        <taxon>Nocardioidaceae</taxon>
        <taxon>Nocardioides</taxon>
    </lineage>
</organism>
<dbReference type="Proteomes" id="UP000530424">
    <property type="component" value="Unassembled WGS sequence"/>
</dbReference>
<evidence type="ECO:0000256" key="8">
    <source>
        <dbReference type="ARBA" id="ARBA00022989"/>
    </source>
</evidence>
<feature type="transmembrane region" description="Helical" evidence="11">
    <location>
        <begin position="176"/>
        <end position="199"/>
    </location>
</feature>
<dbReference type="InterPro" id="IPR036890">
    <property type="entry name" value="HATPase_C_sf"/>
</dbReference>
<dbReference type="AlphaFoldDB" id="A0A853C0E6"/>
<dbReference type="SUPFAM" id="SSF55874">
    <property type="entry name" value="ATPase domain of HSP90 chaperone/DNA topoisomerase II/histidine kinase"/>
    <property type="match status" value="1"/>
</dbReference>
<sequence length="484" mass="50837">MKSLVRRLTIRSRLALLCAAVVALGIVAASVVAWVAARETLRAQIDASLGLPTMVRSVQLDGSAEPPGATRVELPADLAARLCQDVPLAAEEERLIANVQVILPGGEVCSPGRETPILQPTADELAVAVDGSGQVLRDAVDSNGDDVRVLTRPLEDGTAVQTVRSLQEVNTTLDRLAWILGLASGLGVLLAALTGWYVARTTLRPVERVADAAEHVAATDDLSVPLTYDAAAGGAPRDEVARLTTAFNAMTTRLAASRARQQQLVVDASHELRTPVTSLRTHVEWLMRADDRGRPLSPEERRRVGRAVLGQVEELTDLVAELGEIARGGAADAVVPVRLDEVALRAVDRAQRRDPARRLDIDVAPGSPVAGDPAALERAVVNLLDNALKFSDGPVGLSVRDQAVTVSDRGPGLPAEERAAAFERFWRSAGARELPGSGLGLAIVADVAERHGGAAFFRPRAGGGSEVGFTVGAPVGAPVAVPAR</sequence>
<dbReference type="PANTHER" id="PTHR45436">
    <property type="entry name" value="SENSOR HISTIDINE KINASE YKOH"/>
    <property type="match status" value="1"/>
</dbReference>
<keyword evidence="7 14" id="KW-0418">Kinase</keyword>
<evidence type="ECO:0000256" key="2">
    <source>
        <dbReference type="ARBA" id="ARBA00004236"/>
    </source>
</evidence>
<feature type="domain" description="HAMP" evidence="13">
    <location>
        <begin position="200"/>
        <end position="259"/>
    </location>
</feature>
<evidence type="ECO:0000256" key="6">
    <source>
        <dbReference type="ARBA" id="ARBA00022692"/>
    </source>
</evidence>
<evidence type="ECO:0000313" key="14">
    <source>
        <dbReference type="EMBL" id="NYJ00088.1"/>
    </source>
</evidence>
<name>A0A853C0E6_9ACTN</name>
<dbReference type="CDD" id="cd00082">
    <property type="entry name" value="HisKA"/>
    <property type="match status" value="1"/>
</dbReference>
<protein>
    <recommendedName>
        <fullName evidence="3">histidine kinase</fullName>
        <ecNumber evidence="3">2.7.13.3</ecNumber>
    </recommendedName>
</protein>
<evidence type="ECO:0000256" key="5">
    <source>
        <dbReference type="ARBA" id="ARBA00022679"/>
    </source>
</evidence>
<dbReference type="PROSITE" id="PS50885">
    <property type="entry name" value="HAMP"/>
    <property type="match status" value="1"/>
</dbReference>
<dbReference type="InterPro" id="IPR003594">
    <property type="entry name" value="HATPase_dom"/>
</dbReference>
<keyword evidence="4" id="KW-0597">Phosphoprotein</keyword>
<accession>A0A853C0E6</accession>
<evidence type="ECO:0000256" key="11">
    <source>
        <dbReference type="SAM" id="Phobius"/>
    </source>
</evidence>
<keyword evidence="10 11" id="KW-0472">Membrane</keyword>
<evidence type="ECO:0000256" key="4">
    <source>
        <dbReference type="ARBA" id="ARBA00022553"/>
    </source>
</evidence>
<keyword evidence="5 14" id="KW-0808">Transferase</keyword>
<comment type="caution">
    <text evidence="14">The sequence shown here is derived from an EMBL/GenBank/DDBJ whole genome shotgun (WGS) entry which is preliminary data.</text>
</comment>
<dbReference type="Gene3D" id="6.10.340.10">
    <property type="match status" value="1"/>
</dbReference>
<dbReference type="SMART" id="SM00388">
    <property type="entry name" value="HisKA"/>
    <property type="match status" value="1"/>
</dbReference>